<feature type="transmembrane region" description="Helical" evidence="3">
    <location>
        <begin position="408"/>
        <end position="429"/>
    </location>
</feature>
<dbReference type="Gene3D" id="1.25.40.10">
    <property type="entry name" value="Tetratricopeptide repeat domain"/>
    <property type="match status" value="1"/>
</dbReference>
<name>B3E561_TRIL1</name>
<dbReference type="STRING" id="398767.Glov_2332"/>
<evidence type="ECO:0000256" key="2">
    <source>
        <dbReference type="ARBA" id="ARBA00022803"/>
    </source>
</evidence>
<dbReference type="eggNOG" id="COG0457">
    <property type="taxonomic scope" value="Bacteria"/>
</dbReference>
<evidence type="ECO:0000313" key="5">
    <source>
        <dbReference type="Proteomes" id="UP000002420"/>
    </source>
</evidence>
<reference evidence="4 5" key="1">
    <citation type="submission" date="2008-05" db="EMBL/GenBank/DDBJ databases">
        <title>Complete sequence of chromosome of Geobacter lovleyi SZ.</title>
        <authorList>
            <consortium name="US DOE Joint Genome Institute"/>
            <person name="Lucas S."/>
            <person name="Copeland A."/>
            <person name="Lapidus A."/>
            <person name="Glavina del Rio T."/>
            <person name="Dalin E."/>
            <person name="Tice H."/>
            <person name="Bruce D."/>
            <person name="Goodwin L."/>
            <person name="Pitluck S."/>
            <person name="Chertkov O."/>
            <person name="Meincke L."/>
            <person name="Brettin T."/>
            <person name="Detter J.C."/>
            <person name="Han C."/>
            <person name="Tapia R."/>
            <person name="Kuske C.R."/>
            <person name="Schmutz J."/>
            <person name="Larimer F."/>
            <person name="Land M."/>
            <person name="Hauser L."/>
            <person name="Kyrpides N."/>
            <person name="Mikhailova N."/>
            <person name="Sung Y."/>
            <person name="Fletcher K.E."/>
            <person name="Ritalahti K.M."/>
            <person name="Loeffler F.E."/>
            <person name="Richardson P."/>
        </authorList>
    </citation>
    <scope>NUCLEOTIDE SEQUENCE [LARGE SCALE GENOMIC DNA]</scope>
    <source>
        <strain evidence="5">ATCC BAA-1151 / DSM 17278 / SZ</strain>
    </source>
</reference>
<feature type="transmembrane region" description="Helical" evidence="3">
    <location>
        <begin position="385"/>
        <end position="401"/>
    </location>
</feature>
<dbReference type="AlphaFoldDB" id="B3E561"/>
<dbReference type="PANTHER" id="PTHR44943:SF8">
    <property type="entry name" value="TPR REPEAT-CONTAINING PROTEIN MJ0263"/>
    <property type="match status" value="1"/>
</dbReference>
<keyword evidence="1" id="KW-0677">Repeat</keyword>
<organism evidence="4 5">
    <name type="scientific">Trichlorobacter lovleyi (strain ATCC BAA-1151 / DSM 17278 / SZ)</name>
    <name type="common">Geobacter lovleyi</name>
    <dbReference type="NCBI Taxonomy" id="398767"/>
    <lineage>
        <taxon>Bacteria</taxon>
        <taxon>Pseudomonadati</taxon>
        <taxon>Thermodesulfobacteriota</taxon>
        <taxon>Desulfuromonadia</taxon>
        <taxon>Geobacterales</taxon>
        <taxon>Geobacteraceae</taxon>
        <taxon>Trichlorobacter</taxon>
    </lineage>
</organism>
<keyword evidence="5" id="KW-1185">Reference proteome</keyword>
<dbReference type="EMBL" id="CP001089">
    <property type="protein sequence ID" value="ACD96048.1"/>
    <property type="molecule type" value="Genomic_DNA"/>
</dbReference>
<feature type="transmembrane region" description="Helical" evidence="3">
    <location>
        <begin position="303"/>
        <end position="325"/>
    </location>
</feature>
<dbReference type="KEGG" id="glo:Glov_2332"/>
<keyword evidence="3" id="KW-0812">Transmembrane</keyword>
<evidence type="ECO:0000313" key="4">
    <source>
        <dbReference type="EMBL" id="ACD96048.1"/>
    </source>
</evidence>
<keyword evidence="3" id="KW-0472">Membrane</keyword>
<evidence type="ECO:0000256" key="1">
    <source>
        <dbReference type="ARBA" id="ARBA00022737"/>
    </source>
</evidence>
<dbReference type="SUPFAM" id="SSF48452">
    <property type="entry name" value="TPR-like"/>
    <property type="match status" value="1"/>
</dbReference>
<protein>
    <submittedName>
        <fullName evidence="4">Tetratricopeptide TPR_2 repeat protein</fullName>
    </submittedName>
</protein>
<dbReference type="InterPro" id="IPR051685">
    <property type="entry name" value="Ycf3/AcsC/BcsC/TPR_MFPF"/>
</dbReference>
<dbReference type="SMART" id="SM00028">
    <property type="entry name" value="TPR"/>
    <property type="match status" value="2"/>
</dbReference>
<dbReference type="InterPro" id="IPR019734">
    <property type="entry name" value="TPR_rpt"/>
</dbReference>
<dbReference type="InterPro" id="IPR011990">
    <property type="entry name" value="TPR-like_helical_dom_sf"/>
</dbReference>
<dbReference type="Pfam" id="PF14559">
    <property type="entry name" value="TPR_19"/>
    <property type="match status" value="1"/>
</dbReference>
<dbReference type="RefSeq" id="WP_012470381.1">
    <property type="nucleotide sequence ID" value="NC_010814.1"/>
</dbReference>
<sequence>MNATPHRIADNVPSEVEKARLLHDLGRYEEVLRLLMPLLDRLDGPETGYRFCVSALQQLKRHEESLHLVERGLLRHPHSVDLILCHASVLGFCGRYEKALEQAEAALALNPENPDAHHHRAFCLMKLKRYSEAKEAADAALALLPDDPGHLTLLAHIECLRDNTLRANELAEQVLRDNPGYVDALTVKAVTSRGIRAKLKLFRQALALDPTDTDRQELYNLFARQLPRDLAIWLLLILATGLAGFLRPHPAASWLFEAAYPLALASGLFMLRSTYYHLGGHLITTTMVFSLVSYWNGTFGPGTIPMGAVLGVVILVALVLFRAWLSDSAEDLQNKKQQAQIAIRQGRFTDLLIEWLPPRLVLPMLALAGLPTLFLFGMYYNPPPHLLFVMTSAPLLYRYSGIQSFERAAVASFLLAAWTFLPLIFFSIIGHQEPHRRPLLLFILYLFALYRAWRQYRRAKQDD</sequence>
<feature type="transmembrane region" description="Helical" evidence="3">
    <location>
        <begin position="435"/>
        <end position="453"/>
    </location>
</feature>
<feature type="transmembrane region" description="Helical" evidence="3">
    <location>
        <begin position="278"/>
        <end position="297"/>
    </location>
</feature>
<dbReference type="HOGENOM" id="CLU_590189_0_0_7"/>
<feature type="transmembrane region" description="Helical" evidence="3">
    <location>
        <begin position="252"/>
        <end position="271"/>
    </location>
</feature>
<gene>
    <name evidence="4" type="ordered locus">Glov_2332</name>
</gene>
<feature type="transmembrane region" description="Helical" evidence="3">
    <location>
        <begin position="230"/>
        <end position="246"/>
    </location>
</feature>
<keyword evidence="3" id="KW-1133">Transmembrane helix</keyword>
<proteinExistence type="predicted"/>
<dbReference type="Proteomes" id="UP000002420">
    <property type="component" value="Chromosome"/>
</dbReference>
<accession>B3E561</accession>
<feature type="transmembrane region" description="Helical" evidence="3">
    <location>
        <begin position="360"/>
        <end position="379"/>
    </location>
</feature>
<evidence type="ECO:0000256" key="3">
    <source>
        <dbReference type="SAM" id="Phobius"/>
    </source>
</evidence>
<dbReference type="PANTHER" id="PTHR44943">
    <property type="entry name" value="CELLULOSE SYNTHASE OPERON PROTEIN C"/>
    <property type="match status" value="1"/>
</dbReference>
<keyword evidence="2" id="KW-0802">TPR repeat</keyword>